<feature type="domain" description="Novel STAND NTPase 3" evidence="1">
    <location>
        <begin position="107"/>
        <end position="204"/>
    </location>
</feature>
<dbReference type="InterPro" id="IPR049050">
    <property type="entry name" value="nSTAND3"/>
</dbReference>
<dbReference type="EMBL" id="CACVKT020005433">
    <property type="protein sequence ID" value="CAC5395169.1"/>
    <property type="molecule type" value="Genomic_DNA"/>
</dbReference>
<accession>A0A6J8CIN8</accession>
<evidence type="ECO:0000313" key="3">
    <source>
        <dbReference type="Proteomes" id="UP000507470"/>
    </source>
</evidence>
<gene>
    <name evidence="2" type="ORF">MCOR_29860</name>
</gene>
<proteinExistence type="predicted"/>
<keyword evidence="3" id="KW-1185">Reference proteome</keyword>
<name>A0A6J8CIN8_MYTCO</name>
<organism evidence="2 3">
    <name type="scientific">Mytilus coruscus</name>
    <name type="common">Sea mussel</name>
    <dbReference type="NCBI Taxonomy" id="42192"/>
    <lineage>
        <taxon>Eukaryota</taxon>
        <taxon>Metazoa</taxon>
        <taxon>Spiralia</taxon>
        <taxon>Lophotrochozoa</taxon>
        <taxon>Mollusca</taxon>
        <taxon>Bivalvia</taxon>
        <taxon>Autobranchia</taxon>
        <taxon>Pteriomorphia</taxon>
        <taxon>Mytilida</taxon>
        <taxon>Mytiloidea</taxon>
        <taxon>Mytilidae</taxon>
        <taxon>Mytilinae</taxon>
        <taxon>Mytilus</taxon>
    </lineage>
</organism>
<sequence length="206" mass="23844">MTLMSQLKEEERNFVRFVFLNFKVSPDITRRFFDGVFPPNFLNQTINSSVCNIIKLHKGKQISSIQLNLLRGVPGTKWTPYYHPMPVGTQEKNAAFVETWLKDDENFNETKGSTLVYDKIKQCSCILEKSNSGLGKTVTIRHIAFKFKQEGFDIVSIESPEDIIKYKTNKKQVFLIDDVLGKYDLSPILLEQWIRINEKLISCLDK</sequence>
<dbReference type="AlphaFoldDB" id="A0A6J8CIN8"/>
<evidence type="ECO:0000313" key="2">
    <source>
        <dbReference type="EMBL" id="CAC5395169.1"/>
    </source>
</evidence>
<evidence type="ECO:0000259" key="1">
    <source>
        <dbReference type="Pfam" id="PF20720"/>
    </source>
</evidence>
<dbReference type="Proteomes" id="UP000507470">
    <property type="component" value="Unassembled WGS sequence"/>
</dbReference>
<dbReference type="Pfam" id="PF20720">
    <property type="entry name" value="nSTAND3"/>
    <property type="match status" value="1"/>
</dbReference>
<protein>
    <recommendedName>
        <fullName evidence="1">Novel STAND NTPase 3 domain-containing protein</fullName>
    </recommendedName>
</protein>
<reference evidence="2 3" key="1">
    <citation type="submission" date="2020-06" db="EMBL/GenBank/DDBJ databases">
        <authorList>
            <person name="Li R."/>
            <person name="Bekaert M."/>
        </authorList>
    </citation>
    <scope>NUCLEOTIDE SEQUENCE [LARGE SCALE GENOMIC DNA]</scope>
    <source>
        <strain evidence="3">wild</strain>
    </source>
</reference>
<dbReference type="OrthoDB" id="6122878at2759"/>